<reference evidence="3" key="1">
    <citation type="journal article" date="2023" name="Commun. Biol.">
        <title>Genome analysis of Parmales, the sister group of diatoms, reveals the evolutionary specialization of diatoms from phago-mixotrophs to photoautotrophs.</title>
        <authorList>
            <person name="Ban H."/>
            <person name="Sato S."/>
            <person name="Yoshikawa S."/>
            <person name="Yamada K."/>
            <person name="Nakamura Y."/>
            <person name="Ichinomiya M."/>
            <person name="Sato N."/>
            <person name="Blanc-Mathieu R."/>
            <person name="Endo H."/>
            <person name="Kuwata A."/>
            <person name="Ogata H."/>
        </authorList>
    </citation>
    <scope>NUCLEOTIDE SEQUENCE [LARGE SCALE GENOMIC DNA]</scope>
</reference>
<comment type="caution">
    <text evidence="2">The sequence shown here is derived from an EMBL/GenBank/DDBJ whole genome shotgun (WGS) entry which is preliminary data.</text>
</comment>
<dbReference type="Gene3D" id="2.60.120.620">
    <property type="entry name" value="q2cbj1_9rhob like domain"/>
    <property type="match status" value="1"/>
</dbReference>
<protein>
    <submittedName>
        <fullName evidence="2">Uncharacterized protein</fullName>
    </submittedName>
</protein>
<dbReference type="AlphaFoldDB" id="A0A9W7DVU9"/>
<feature type="compositionally biased region" description="Polar residues" evidence="1">
    <location>
        <begin position="137"/>
        <end position="146"/>
    </location>
</feature>
<evidence type="ECO:0000313" key="3">
    <source>
        <dbReference type="Proteomes" id="UP001162640"/>
    </source>
</evidence>
<sequence>MNTLSNSKDKTAPWKTDNKFWLDLVGRSPPKTSSVANHQKDNVDARARVIKDGYYRQPAPVKFSGSVKALKDIVEKLVELEFPPSFALLFDEAYEVWAEYPLPSNFKNLTPTFDLLAFHVDPRKNASGFSPHRDRQPSSIRSSFDSDNQPKYLTRWISLSSACSESNSCLYVIPSHSDPGYYNDDDATSSTQLEYDGGVNPSILPLQVALPTKESYQNIRALPCTPGGSILFSHRIIHWGSAGNPDTCVEPRVALSVVYSDPEFEKPYIKPSVYTWGGEFPEFRVRLILVCCQMLVYYQRFNLTASDVRMCYEVVNDSGDVLEEEYKKKVCVEFCKAVRETGGVGMGDGEEEDSDEERMLEEMLENEEAFEDEFDDYDDYDDFEEGEGGEGGEEDDVEEDDFEEGLVGVPKRRKLK</sequence>
<feature type="region of interest" description="Disordered" evidence="1">
    <location>
        <begin position="126"/>
        <end position="146"/>
    </location>
</feature>
<accession>A0A9W7DVU9</accession>
<dbReference type="EMBL" id="BLQM01000054">
    <property type="protein sequence ID" value="GMH56882.1"/>
    <property type="molecule type" value="Genomic_DNA"/>
</dbReference>
<feature type="region of interest" description="Disordered" evidence="1">
    <location>
        <begin position="343"/>
        <end position="416"/>
    </location>
</feature>
<dbReference type="SUPFAM" id="SSF51197">
    <property type="entry name" value="Clavaminate synthase-like"/>
    <property type="match status" value="1"/>
</dbReference>
<feature type="compositionally biased region" description="Acidic residues" evidence="1">
    <location>
        <begin position="348"/>
        <end position="404"/>
    </location>
</feature>
<dbReference type="Proteomes" id="UP001162640">
    <property type="component" value="Unassembled WGS sequence"/>
</dbReference>
<name>A0A9W7DVU9_9STRA</name>
<evidence type="ECO:0000256" key="1">
    <source>
        <dbReference type="SAM" id="MobiDB-lite"/>
    </source>
</evidence>
<proteinExistence type="predicted"/>
<gene>
    <name evidence="2" type="ORF">TL16_g02240</name>
</gene>
<organism evidence="2 3">
    <name type="scientific">Triparma laevis f. inornata</name>
    <dbReference type="NCBI Taxonomy" id="1714386"/>
    <lineage>
        <taxon>Eukaryota</taxon>
        <taxon>Sar</taxon>
        <taxon>Stramenopiles</taxon>
        <taxon>Ochrophyta</taxon>
        <taxon>Bolidophyceae</taxon>
        <taxon>Parmales</taxon>
        <taxon>Triparmaceae</taxon>
        <taxon>Triparma</taxon>
    </lineage>
</organism>
<evidence type="ECO:0000313" key="2">
    <source>
        <dbReference type="EMBL" id="GMH56882.1"/>
    </source>
</evidence>